<dbReference type="AlphaFoldDB" id="A0AA36N7E5"/>
<reference evidence="2" key="1">
    <citation type="submission" date="2023-08" db="EMBL/GenBank/DDBJ databases">
        <authorList>
            <person name="Chen Y."/>
            <person name="Shah S."/>
            <person name="Dougan E. K."/>
            <person name="Thang M."/>
            <person name="Chan C."/>
        </authorList>
    </citation>
    <scope>NUCLEOTIDE SEQUENCE</scope>
</reference>
<feature type="region of interest" description="Disordered" evidence="1">
    <location>
        <begin position="424"/>
        <end position="490"/>
    </location>
</feature>
<keyword evidence="3" id="KW-1185">Reference proteome</keyword>
<dbReference type="Proteomes" id="UP001178507">
    <property type="component" value="Unassembled WGS sequence"/>
</dbReference>
<dbReference type="EMBL" id="CAUJNA010003249">
    <property type="protein sequence ID" value="CAJ1396982.1"/>
    <property type="molecule type" value="Genomic_DNA"/>
</dbReference>
<evidence type="ECO:0000256" key="1">
    <source>
        <dbReference type="SAM" id="MobiDB-lite"/>
    </source>
</evidence>
<accession>A0AA36N7E5</accession>
<gene>
    <name evidence="2" type="ORF">EVOR1521_LOCUS21095</name>
</gene>
<feature type="region of interest" description="Disordered" evidence="1">
    <location>
        <begin position="376"/>
        <end position="408"/>
    </location>
</feature>
<organism evidence="2 3">
    <name type="scientific">Effrenium voratum</name>
    <dbReference type="NCBI Taxonomy" id="2562239"/>
    <lineage>
        <taxon>Eukaryota</taxon>
        <taxon>Sar</taxon>
        <taxon>Alveolata</taxon>
        <taxon>Dinophyceae</taxon>
        <taxon>Suessiales</taxon>
        <taxon>Symbiodiniaceae</taxon>
        <taxon>Effrenium</taxon>
    </lineage>
</organism>
<sequence length="719" mass="74630">MSLLPPCGRPESPSARPGCAEGRRSSSTRRHRAGLGQQQQAPDGSTDTACRSRTASKAADSASGGSGLIGTPSVRHRRAGCPCPKAEATPSLQEDTHRHMHIFAVCDACAARTCPGTLPSTYAALMAPRAWRPSHGPVRQLKELRVALPRVRPHGGQPATAVDYNMHRFRRLWGILAGEGADGVVLHARLRSALVRQTGRRVKGLLAAPSRQLVVMLRGPPVHGADGARAVKDMPRADWQRHGAQCTETVREEGLKADTAVIKLCGVTAAGWEGAAAPSNKASSFPCARRAVGVALRRRDIVRAHQHTRRAIVHDAARALGLGVAKSRNTTLGPGLEAQAVRKLAFREAAEAAAAKVGGAGAPKGDGRAAAEPLVAAKGEGSAEPGNAPVKGDGAAAGAPPGPKKGEVATGTCAGVGGAEVAEAADGGGKAENTVRGRPTARLSAGLPRPDRASCARAPAPARRKRSAARRPVAPANRTERWRKERAKHPHPLHAEVATRGWHGSANDVVDGVPRLPKPALGPAGRMGIRVVRTAAAATWRLARWTKPAPHLRCCPTLRPAVTVLPYGLRSVLPVLRHGSHEALSALALARLTALQKPGRGCRQSVAHALLVCAGGSPVHFSDGFGPLSLAWGWAVLALATGTLLGLPRASFGRRAPQLLAATGPDAHGSRGRVARCPSSGLTPVQPPRPTAARVCGRSLRSRRAACSLGRGGGQPAGL</sequence>
<feature type="compositionally biased region" description="Polar residues" evidence="1">
    <location>
        <begin position="36"/>
        <end position="53"/>
    </location>
</feature>
<name>A0AA36N7E5_9DINO</name>
<feature type="region of interest" description="Disordered" evidence="1">
    <location>
        <begin position="663"/>
        <end position="692"/>
    </location>
</feature>
<proteinExistence type="predicted"/>
<feature type="region of interest" description="Disordered" evidence="1">
    <location>
        <begin position="1"/>
        <end position="82"/>
    </location>
</feature>
<feature type="compositionally biased region" description="Low complexity" evidence="1">
    <location>
        <begin position="388"/>
        <end position="399"/>
    </location>
</feature>
<evidence type="ECO:0000313" key="3">
    <source>
        <dbReference type="Proteomes" id="UP001178507"/>
    </source>
</evidence>
<evidence type="ECO:0000313" key="2">
    <source>
        <dbReference type="EMBL" id="CAJ1396982.1"/>
    </source>
</evidence>
<protein>
    <submittedName>
        <fullName evidence="2">Uncharacterized protein</fullName>
    </submittedName>
</protein>
<comment type="caution">
    <text evidence="2">The sequence shown here is derived from an EMBL/GenBank/DDBJ whole genome shotgun (WGS) entry which is preliminary data.</text>
</comment>